<evidence type="ECO:0000313" key="2">
    <source>
        <dbReference type="EMBL" id="MBR0678858.1"/>
    </source>
</evidence>
<dbReference type="RefSeq" id="WP_211844225.1">
    <property type="nucleotide sequence ID" value="NZ_JAAEDL010000001.1"/>
</dbReference>
<dbReference type="AlphaFoldDB" id="A0A9X9X572"/>
<evidence type="ECO:0000256" key="1">
    <source>
        <dbReference type="SAM" id="MobiDB-lite"/>
    </source>
</evidence>
<organism evidence="2 3">
    <name type="scientific">Neoroseomonas eburnea</name>
    <dbReference type="NCBI Taxonomy" id="1346889"/>
    <lineage>
        <taxon>Bacteria</taxon>
        <taxon>Pseudomonadati</taxon>
        <taxon>Pseudomonadota</taxon>
        <taxon>Alphaproteobacteria</taxon>
        <taxon>Acetobacterales</taxon>
        <taxon>Acetobacteraceae</taxon>
        <taxon>Neoroseomonas</taxon>
    </lineage>
</organism>
<dbReference type="EMBL" id="JAAEDL010000001">
    <property type="protein sequence ID" value="MBR0678858.1"/>
    <property type="molecule type" value="Genomic_DNA"/>
</dbReference>
<dbReference type="Proteomes" id="UP001138709">
    <property type="component" value="Unassembled WGS sequence"/>
</dbReference>
<reference evidence="2" key="2">
    <citation type="journal article" date="2021" name="Syst. Appl. Microbiol.">
        <title>Roseomonas hellenica sp. nov., isolated from roots of wild-growing Alkanna tinctoria.</title>
        <authorList>
            <person name="Rat A."/>
            <person name="Naranjo H.D."/>
            <person name="Lebbe L."/>
            <person name="Cnockaert M."/>
            <person name="Krigas N."/>
            <person name="Grigoriadou K."/>
            <person name="Maloupa E."/>
            <person name="Willems A."/>
        </authorList>
    </citation>
    <scope>NUCLEOTIDE SEQUENCE</scope>
    <source>
        <strain evidence="2">LMG 31228</strain>
    </source>
</reference>
<accession>A0A9X9X572</accession>
<feature type="region of interest" description="Disordered" evidence="1">
    <location>
        <begin position="47"/>
        <end position="79"/>
    </location>
</feature>
<protein>
    <submittedName>
        <fullName evidence="2">Uncharacterized protein</fullName>
    </submittedName>
</protein>
<feature type="compositionally biased region" description="Gly residues" evidence="1">
    <location>
        <begin position="50"/>
        <end position="79"/>
    </location>
</feature>
<evidence type="ECO:0000313" key="3">
    <source>
        <dbReference type="Proteomes" id="UP001138709"/>
    </source>
</evidence>
<keyword evidence="3" id="KW-1185">Reference proteome</keyword>
<gene>
    <name evidence="2" type="ORF">GXW74_00005</name>
</gene>
<sequence length="79" mass="7018">MPLGSHPGAGVPRWIGGFTLIPGPSRGGAGWRGGVTGGRGDCAAWDGRDAAGGSGSAVTGGGAGGGGGGRTATGGAAGG</sequence>
<proteinExistence type="predicted"/>
<comment type="caution">
    <text evidence="2">The sequence shown here is derived from an EMBL/GenBank/DDBJ whole genome shotgun (WGS) entry which is preliminary data.</text>
</comment>
<name>A0A9X9X572_9PROT</name>
<reference evidence="2" key="1">
    <citation type="submission" date="2020-01" db="EMBL/GenBank/DDBJ databases">
        <authorList>
            <person name="Rat A."/>
        </authorList>
    </citation>
    <scope>NUCLEOTIDE SEQUENCE</scope>
    <source>
        <strain evidence="2">LMG 31228</strain>
    </source>
</reference>